<dbReference type="SMART" id="SM00382">
    <property type="entry name" value="AAA"/>
    <property type="match status" value="1"/>
</dbReference>
<dbReference type="InterPro" id="IPR035965">
    <property type="entry name" value="PAS-like_dom_sf"/>
</dbReference>
<evidence type="ECO:0000256" key="5">
    <source>
        <dbReference type="ARBA" id="ARBA00023163"/>
    </source>
</evidence>
<dbReference type="Pfam" id="PF00989">
    <property type="entry name" value="PAS"/>
    <property type="match status" value="1"/>
</dbReference>
<feature type="domain" description="Sigma-54 factor interaction" evidence="6">
    <location>
        <begin position="152"/>
        <end position="380"/>
    </location>
</feature>
<dbReference type="Pfam" id="PF02954">
    <property type="entry name" value="HTH_8"/>
    <property type="match status" value="1"/>
</dbReference>
<evidence type="ECO:0000313" key="9">
    <source>
        <dbReference type="Proteomes" id="UP000277811"/>
    </source>
</evidence>
<name>A0A498RI85_9FIRM</name>
<dbReference type="Gene3D" id="1.10.10.60">
    <property type="entry name" value="Homeodomain-like"/>
    <property type="match status" value="1"/>
</dbReference>
<dbReference type="SUPFAM" id="SSF52540">
    <property type="entry name" value="P-loop containing nucleoside triphosphate hydrolases"/>
    <property type="match status" value="1"/>
</dbReference>
<dbReference type="CDD" id="cd00009">
    <property type="entry name" value="AAA"/>
    <property type="match status" value="1"/>
</dbReference>
<protein>
    <submittedName>
        <fullName evidence="8">Fis bacterial regulatory protein hth signature</fullName>
    </submittedName>
</protein>
<dbReference type="NCBIfam" id="TIGR00229">
    <property type="entry name" value="sensory_box"/>
    <property type="match status" value="1"/>
</dbReference>
<dbReference type="PROSITE" id="PS50112">
    <property type="entry name" value="PAS"/>
    <property type="match status" value="1"/>
</dbReference>
<gene>
    <name evidence="8" type="ORF">LUCI_5121</name>
</gene>
<dbReference type="InterPro" id="IPR003593">
    <property type="entry name" value="AAA+_ATPase"/>
</dbReference>
<dbReference type="PROSITE" id="PS00688">
    <property type="entry name" value="SIGMA54_INTERACT_3"/>
    <property type="match status" value="1"/>
</dbReference>
<evidence type="ECO:0000256" key="3">
    <source>
        <dbReference type="ARBA" id="ARBA00023015"/>
    </source>
</evidence>
<dbReference type="InterPro" id="IPR013767">
    <property type="entry name" value="PAS_fold"/>
</dbReference>
<dbReference type="PANTHER" id="PTHR32071:SF74">
    <property type="entry name" value="TRANSCRIPTIONAL ACTIVATOR ROCR"/>
    <property type="match status" value="1"/>
</dbReference>
<keyword evidence="4" id="KW-0238">DNA-binding</keyword>
<dbReference type="Pfam" id="PF00158">
    <property type="entry name" value="Sigma54_activat"/>
    <property type="match status" value="1"/>
</dbReference>
<dbReference type="InterPro" id="IPR058031">
    <property type="entry name" value="AAA_lid_NorR"/>
</dbReference>
<dbReference type="FunFam" id="3.40.50.300:FF:000006">
    <property type="entry name" value="DNA-binding transcriptional regulator NtrC"/>
    <property type="match status" value="1"/>
</dbReference>
<evidence type="ECO:0000259" key="7">
    <source>
        <dbReference type="PROSITE" id="PS50112"/>
    </source>
</evidence>
<reference evidence="8 9" key="1">
    <citation type="submission" date="2018-06" db="EMBL/GenBank/DDBJ databases">
        <authorList>
            <person name="Strepis N."/>
        </authorList>
    </citation>
    <scope>NUCLEOTIDE SEQUENCE [LARGE SCALE GENOMIC DNA]</scope>
    <source>
        <strain evidence="8">LUCI</strain>
    </source>
</reference>
<feature type="domain" description="PAS" evidence="7">
    <location>
        <begin position="11"/>
        <end position="69"/>
    </location>
</feature>
<evidence type="ECO:0000313" key="8">
    <source>
        <dbReference type="EMBL" id="VBB09823.1"/>
    </source>
</evidence>
<dbReference type="GO" id="GO:0005524">
    <property type="term" value="F:ATP binding"/>
    <property type="evidence" value="ECO:0007669"/>
    <property type="project" value="UniProtKB-KW"/>
</dbReference>
<dbReference type="PANTHER" id="PTHR32071">
    <property type="entry name" value="TRANSCRIPTIONAL REGULATORY PROTEIN"/>
    <property type="match status" value="1"/>
</dbReference>
<dbReference type="EMBL" id="UPPP01000134">
    <property type="protein sequence ID" value="VBB09823.1"/>
    <property type="molecule type" value="Genomic_DNA"/>
</dbReference>
<dbReference type="Gene3D" id="3.40.50.300">
    <property type="entry name" value="P-loop containing nucleotide triphosphate hydrolases"/>
    <property type="match status" value="1"/>
</dbReference>
<dbReference type="SUPFAM" id="SSF46689">
    <property type="entry name" value="Homeodomain-like"/>
    <property type="match status" value="1"/>
</dbReference>
<dbReference type="SUPFAM" id="SSF55785">
    <property type="entry name" value="PYP-like sensor domain (PAS domain)"/>
    <property type="match status" value="1"/>
</dbReference>
<keyword evidence="3" id="KW-0805">Transcription regulation</keyword>
<dbReference type="Proteomes" id="UP000277811">
    <property type="component" value="Unassembled WGS sequence"/>
</dbReference>
<sequence>MAANKLERILGSDIVKYVLNTIEEGILIVDAGCRIVFYNGTLSRLEGLAAKEVVGKLLFDVFPSITPQESTLCKVMETGEPIRDWLQEYVNYQGKQIKTVNTTIPIIDKGTMLGALEVSRDISLVVSLTEKVSFLQRFAGKGGKPPISFANIVGDSPKIRAIVDRLKKVAHTTSTVLIYGETGTGKELFAQSLHNEGRRRNQPFIAQNCAALPESLLEGMLFGSTKGSFTGAVDKAGLFEQAQGGTVFLDEINSMSLSLQAKILRVLQEGAVRRLGGGEDIPVDVRFIAATNEKPAELLAAGKLREDLFYRLSVICVEIPPLRERREDIYGLAGYFINKYNSRFQKRVTGLAPEVMAIFLRYGWPGNVRELEHVVEALLNFTDSGLITAEHLKYLSFGAFQNFIERQNLTGTGGGEAGNYFKASFGRQEEKLIIEAMQSSHGNITRAAELLGMKRQALQYRLKKYGILNKPAER</sequence>
<dbReference type="InterPro" id="IPR025943">
    <property type="entry name" value="Sigma_54_int_dom_ATP-bd_2"/>
</dbReference>
<dbReference type="InterPro" id="IPR025944">
    <property type="entry name" value="Sigma_54_int_dom_CS"/>
</dbReference>
<evidence type="ECO:0000256" key="4">
    <source>
        <dbReference type="ARBA" id="ARBA00023125"/>
    </source>
</evidence>
<keyword evidence="9" id="KW-1185">Reference proteome</keyword>
<organism evidence="8 9">
    <name type="scientific">Lucifera butyrica</name>
    <dbReference type="NCBI Taxonomy" id="1351585"/>
    <lineage>
        <taxon>Bacteria</taxon>
        <taxon>Bacillati</taxon>
        <taxon>Bacillota</taxon>
        <taxon>Negativicutes</taxon>
        <taxon>Veillonellales</taxon>
        <taxon>Veillonellaceae</taxon>
        <taxon>Lucifera</taxon>
    </lineage>
</organism>
<dbReference type="InterPro" id="IPR025662">
    <property type="entry name" value="Sigma_54_int_dom_ATP-bd_1"/>
</dbReference>
<dbReference type="PROSITE" id="PS00675">
    <property type="entry name" value="SIGMA54_INTERACT_1"/>
    <property type="match status" value="1"/>
</dbReference>
<dbReference type="InterPro" id="IPR027417">
    <property type="entry name" value="P-loop_NTPase"/>
</dbReference>
<dbReference type="AlphaFoldDB" id="A0A498RI85"/>
<accession>A0A498RI85</accession>
<dbReference type="PROSITE" id="PS50045">
    <property type="entry name" value="SIGMA54_INTERACT_4"/>
    <property type="match status" value="1"/>
</dbReference>
<evidence type="ECO:0000259" key="6">
    <source>
        <dbReference type="PROSITE" id="PS50045"/>
    </source>
</evidence>
<dbReference type="InterPro" id="IPR002197">
    <property type="entry name" value="HTH_Fis"/>
</dbReference>
<dbReference type="InterPro" id="IPR000014">
    <property type="entry name" value="PAS"/>
</dbReference>
<dbReference type="GO" id="GO:0043565">
    <property type="term" value="F:sequence-specific DNA binding"/>
    <property type="evidence" value="ECO:0007669"/>
    <property type="project" value="InterPro"/>
</dbReference>
<proteinExistence type="predicted"/>
<dbReference type="CDD" id="cd00130">
    <property type="entry name" value="PAS"/>
    <property type="match status" value="1"/>
</dbReference>
<dbReference type="Pfam" id="PF25601">
    <property type="entry name" value="AAA_lid_14"/>
    <property type="match status" value="1"/>
</dbReference>
<dbReference type="PRINTS" id="PR01590">
    <property type="entry name" value="HTHFIS"/>
</dbReference>
<evidence type="ECO:0000256" key="1">
    <source>
        <dbReference type="ARBA" id="ARBA00022741"/>
    </source>
</evidence>
<dbReference type="Gene3D" id="3.30.450.20">
    <property type="entry name" value="PAS domain"/>
    <property type="match status" value="1"/>
</dbReference>
<dbReference type="GO" id="GO:0006355">
    <property type="term" value="P:regulation of DNA-templated transcription"/>
    <property type="evidence" value="ECO:0007669"/>
    <property type="project" value="InterPro"/>
</dbReference>
<dbReference type="PROSITE" id="PS00676">
    <property type="entry name" value="SIGMA54_INTERACT_2"/>
    <property type="match status" value="1"/>
</dbReference>
<dbReference type="InterPro" id="IPR009057">
    <property type="entry name" value="Homeodomain-like_sf"/>
</dbReference>
<keyword evidence="1" id="KW-0547">Nucleotide-binding</keyword>
<evidence type="ECO:0000256" key="2">
    <source>
        <dbReference type="ARBA" id="ARBA00022840"/>
    </source>
</evidence>
<dbReference type="InterPro" id="IPR002078">
    <property type="entry name" value="Sigma_54_int"/>
</dbReference>
<dbReference type="OrthoDB" id="9803970at2"/>
<keyword evidence="2" id="KW-0067">ATP-binding</keyword>
<dbReference type="Gene3D" id="1.10.8.60">
    <property type="match status" value="1"/>
</dbReference>
<keyword evidence="5" id="KW-0804">Transcription</keyword>